<accession>A0ABM7NRC6</accession>
<keyword evidence="2" id="KW-1185">Reference proteome</keyword>
<dbReference type="EMBL" id="AP024483">
    <property type="protein sequence ID" value="BCS82711.1"/>
    <property type="molecule type" value="Genomic_DNA"/>
</dbReference>
<evidence type="ECO:0000313" key="2">
    <source>
        <dbReference type="Proteomes" id="UP001321479"/>
    </source>
</evidence>
<dbReference type="RefSeq" id="YP_010841319.1">
    <property type="nucleotide sequence ID" value="NC_079139.1"/>
</dbReference>
<dbReference type="GeneID" id="80557916"/>
<protein>
    <submittedName>
        <fullName evidence="1">Uncharacterized protein</fullName>
    </submittedName>
</protein>
<organism evidence="1 2">
    <name type="scientific">Cotonvirus japonicus</name>
    <dbReference type="NCBI Taxonomy" id="2811091"/>
    <lineage>
        <taxon>Viruses</taxon>
        <taxon>Varidnaviria</taxon>
        <taxon>Bamfordvirae</taxon>
        <taxon>Nucleocytoviricota</taxon>
        <taxon>Megaviricetes</taxon>
        <taxon>Imitervirales</taxon>
        <taxon>Mimiviridae</taxon>
        <taxon>Megamimivirinae</taxon>
        <taxon>Cotonvirus</taxon>
        <taxon>Cotonvirus japonicum</taxon>
    </lineage>
</organism>
<dbReference type="Proteomes" id="UP001321479">
    <property type="component" value="Segment"/>
</dbReference>
<name>A0ABM7NRC6_9VIRU</name>
<reference evidence="1 2" key="1">
    <citation type="submission" date="2021-02" db="EMBL/GenBank/DDBJ databases">
        <title>Cotonvirus japonicus, which uses Golgi apparatus of host cells for its virion factory, phylogenetically links tailed tupanvirus and icosahedral mimivirus.</title>
        <authorList>
            <person name="Takahashi H."/>
            <person name="Fukaya S."/>
            <person name="Song C."/>
            <person name="Murata K."/>
            <person name="Takemura M."/>
        </authorList>
    </citation>
    <scope>NUCLEOTIDE SEQUENCE [LARGE SCALE GENOMIC DNA]</scope>
</reference>
<evidence type="ECO:0000313" key="1">
    <source>
        <dbReference type="EMBL" id="BCS82711.1"/>
    </source>
</evidence>
<sequence length="154" mass="17589">MPANKNATVEMISNIYAGSSIDPNLLAMVSQTCSNNEMNTVENISRISDTMDYVDDEMVEFLKCYASIQAQGKEFTVQAIDLRLLFFKLSNGTKSLPNISSLNQFILDNLKNCEMFRDREWYTVSVSEQYGTLTWFNKNDLLFLIVLTAKFMSM</sequence>
<proteinExistence type="predicted"/>